<feature type="compositionally biased region" description="Acidic residues" evidence="3">
    <location>
        <begin position="136"/>
        <end position="153"/>
    </location>
</feature>
<dbReference type="InterPro" id="IPR036677">
    <property type="entry name" value="EutN_CcmL_sf"/>
</dbReference>
<dbReference type="RefSeq" id="WP_230216832.1">
    <property type="nucleotide sequence ID" value="NZ_JAJKFT010000004.1"/>
</dbReference>
<evidence type="ECO:0000313" key="5">
    <source>
        <dbReference type="Proteomes" id="UP001139103"/>
    </source>
</evidence>
<accession>A0A9X1MJ10</accession>
<reference evidence="4" key="1">
    <citation type="submission" date="2021-11" db="EMBL/GenBank/DDBJ databases">
        <title>Genome sequence.</title>
        <authorList>
            <person name="Sun Q."/>
        </authorList>
    </citation>
    <scope>NUCLEOTIDE SEQUENCE</scope>
    <source>
        <strain evidence="4">JC732</strain>
    </source>
</reference>
<name>A0A9X1MJ10_9BACT</name>
<sequence>MFIAKVTGSVIATQKVDSMVGNKLLVVEPYRLEPKDRKTLVTTGRTFIAVDMLGSGVGDFVLITQGSSARLTPETKSLPIDCVVVGIVDQAHIDQACVYSREDAPAEEQPPVEVKPPVEAKKAKPKAAPKPKPEPEAEPTPEGEPETDADATE</sequence>
<dbReference type="Proteomes" id="UP001139103">
    <property type="component" value="Unassembled WGS sequence"/>
</dbReference>
<dbReference type="GO" id="GO:0031469">
    <property type="term" value="C:bacterial microcompartment"/>
    <property type="evidence" value="ECO:0007669"/>
    <property type="project" value="UniProtKB-SubCell"/>
</dbReference>
<keyword evidence="5" id="KW-1185">Reference proteome</keyword>
<dbReference type="PROSITE" id="PS51932">
    <property type="entry name" value="BMV"/>
    <property type="match status" value="1"/>
</dbReference>
<evidence type="ECO:0000256" key="1">
    <source>
        <dbReference type="ARBA" id="ARBA00024322"/>
    </source>
</evidence>
<dbReference type="Gene3D" id="2.40.50.220">
    <property type="entry name" value="EutN/Ccml"/>
    <property type="match status" value="1"/>
</dbReference>
<dbReference type="SUPFAM" id="SSF159133">
    <property type="entry name" value="EutN/CcmL-like"/>
    <property type="match status" value="1"/>
</dbReference>
<evidence type="ECO:0000256" key="3">
    <source>
        <dbReference type="SAM" id="MobiDB-lite"/>
    </source>
</evidence>
<gene>
    <name evidence="4" type="ORF">LOC68_06190</name>
</gene>
<comment type="caution">
    <text evidence="4">The sequence shown here is derived from an EMBL/GenBank/DDBJ whole genome shotgun (WGS) entry which is preliminary data.</text>
</comment>
<protein>
    <submittedName>
        <fullName evidence="4">EutN/CcmL family microcompartment protein</fullName>
    </submittedName>
</protein>
<comment type="subcellular location">
    <subcellularLocation>
        <location evidence="1">Bacterial microcompartment</location>
    </subcellularLocation>
</comment>
<feature type="region of interest" description="Disordered" evidence="3">
    <location>
        <begin position="102"/>
        <end position="153"/>
    </location>
</feature>
<dbReference type="EMBL" id="JAJKFT010000004">
    <property type="protein sequence ID" value="MCC9627978.1"/>
    <property type="molecule type" value="Genomic_DNA"/>
</dbReference>
<dbReference type="PANTHER" id="PTHR36539">
    <property type="entry name" value="ETHANOLAMINE UTILIZATION PROTEIN EUTN"/>
    <property type="match status" value="1"/>
</dbReference>
<dbReference type="AlphaFoldDB" id="A0A9X1MJ10"/>
<dbReference type="Pfam" id="PF03319">
    <property type="entry name" value="EutN_CcmL"/>
    <property type="match status" value="1"/>
</dbReference>
<keyword evidence="2" id="KW-1283">Bacterial microcompartment</keyword>
<evidence type="ECO:0000313" key="4">
    <source>
        <dbReference type="EMBL" id="MCC9627978.1"/>
    </source>
</evidence>
<evidence type="ECO:0000256" key="2">
    <source>
        <dbReference type="ARBA" id="ARBA00024446"/>
    </source>
</evidence>
<proteinExistence type="predicted"/>
<dbReference type="PANTHER" id="PTHR36539:SF1">
    <property type="entry name" value="BACTERIAL MICROCOMPARTMENT SHELL VERTEX PROTEIN EUTN"/>
    <property type="match status" value="1"/>
</dbReference>
<organism evidence="4 5">
    <name type="scientific">Blastopirellula sediminis</name>
    <dbReference type="NCBI Taxonomy" id="2894196"/>
    <lineage>
        <taxon>Bacteria</taxon>
        <taxon>Pseudomonadati</taxon>
        <taxon>Planctomycetota</taxon>
        <taxon>Planctomycetia</taxon>
        <taxon>Pirellulales</taxon>
        <taxon>Pirellulaceae</taxon>
        <taxon>Blastopirellula</taxon>
    </lineage>
</organism>
<dbReference type="CDD" id="cd01614">
    <property type="entry name" value="EutN_CcmL"/>
    <property type="match status" value="1"/>
</dbReference>
<dbReference type="InterPro" id="IPR004992">
    <property type="entry name" value="EutN_CcmL"/>
</dbReference>